<dbReference type="PANTHER" id="PTHR10954">
    <property type="entry name" value="RIBONUCLEASE H2 SUBUNIT A"/>
    <property type="match status" value="1"/>
</dbReference>
<feature type="domain" description="RNase H type-2" evidence="14">
    <location>
        <begin position="1"/>
        <end position="183"/>
    </location>
</feature>
<evidence type="ECO:0000313" key="15">
    <source>
        <dbReference type="EMBL" id="MSN96217.1"/>
    </source>
</evidence>
<dbReference type="InterPro" id="IPR022898">
    <property type="entry name" value="RNase_HII"/>
</dbReference>
<evidence type="ECO:0000256" key="9">
    <source>
        <dbReference type="ARBA" id="ARBA00022759"/>
    </source>
</evidence>
<keyword evidence="6" id="KW-0963">Cytoplasm</keyword>
<feature type="binding site" evidence="12">
    <location>
        <position position="95"/>
    </location>
    <ligand>
        <name>a divalent metal cation</name>
        <dbReference type="ChEBI" id="CHEBI:60240"/>
    </ligand>
</feature>
<evidence type="ECO:0000313" key="16">
    <source>
        <dbReference type="Proteomes" id="UP000476338"/>
    </source>
</evidence>
<comment type="cofactor">
    <cofactor evidence="2">
        <name>Mg(2+)</name>
        <dbReference type="ChEBI" id="CHEBI:18420"/>
    </cofactor>
</comment>
<evidence type="ECO:0000259" key="14">
    <source>
        <dbReference type="PROSITE" id="PS51975"/>
    </source>
</evidence>
<dbReference type="GO" id="GO:0004523">
    <property type="term" value="F:RNA-DNA hybrid ribonuclease activity"/>
    <property type="evidence" value="ECO:0007669"/>
    <property type="project" value="UniProtKB-UniRule"/>
</dbReference>
<evidence type="ECO:0000256" key="12">
    <source>
        <dbReference type="PROSITE-ProRule" id="PRU01319"/>
    </source>
</evidence>
<evidence type="ECO:0000256" key="6">
    <source>
        <dbReference type="ARBA" id="ARBA00022490"/>
    </source>
</evidence>
<reference evidence="15 16" key="1">
    <citation type="submission" date="2019-09" db="EMBL/GenBank/DDBJ databases">
        <authorList>
            <person name="Silva M."/>
            <person name="Pereira G."/>
            <person name="Lopes-Da-Costa L."/>
            <person name="Silva E."/>
        </authorList>
    </citation>
    <scope>NUCLEOTIDE SEQUENCE [LARGE SCALE GENOMIC DNA]</scope>
    <source>
        <strain evidence="15 16">FMV-PI01</strain>
    </source>
</reference>
<dbReference type="InterPro" id="IPR012337">
    <property type="entry name" value="RNaseH-like_sf"/>
</dbReference>
<dbReference type="SUPFAM" id="SSF53098">
    <property type="entry name" value="Ribonuclease H-like"/>
    <property type="match status" value="1"/>
</dbReference>
<comment type="function">
    <text evidence="3 13">Endonuclease that specifically degrades the RNA of RNA-DNA hybrids.</text>
</comment>
<dbReference type="PANTHER" id="PTHR10954:SF18">
    <property type="entry name" value="RIBONUCLEASE HII"/>
    <property type="match status" value="1"/>
</dbReference>
<dbReference type="GO" id="GO:0032299">
    <property type="term" value="C:ribonuclease H2 complex"/>
    <property type="evidence" value="ECO:0007669"/>
    <property type="project" value="TreeGrafter"/>
</dbReference>
<dbReference type="Proteomes" id="UP000476338">
    <property type="component" value="Unassembled WGS sequence"/>
</dbReference>
<accession>A0A6L5WIY7</accession>
<dbReference type="GO" id="GO:0043137">
    <property type="term" value="P:DNA replication, removal of RNA primer"/>
    <property type="evidence" value="ECO:0007669"/>
    <property type="project" value="TreeGrafter"/>
</dbReference>
<dbReference type="EC" id="3.1.26.4" evidence="13"/>
<dbReference type="GO" id="GO:0005737">
    <property type="term" value="C:cytoplasm"/>
    <property type="evidence" value="ECO:0007669"/>
    <property type="project" value="UniProtKB-SubCell"/>
</dbReference>
<evidence type="ECO:0000256" key="2">
    <source>
        <dbReference type="ARBA" id="ARBA00001946"/>
    </source>
</evidence>
<feature type="binding site" evidence="12">
    <location>
        <position position="7"/>
    </location>
    <ligand>
        <name>a divalent metal cation</name>
        <dbReference type="ChEBI" id="CHEBI:60240"/>
    </ligand>
</feature>
<dbReference type="NCBIfam" id="NF000595">
    <property type="entry name" value="PRK00015.1-3"/>
    <property type="match status" value="1"/>
</dbReference>
<evidence type="ECO:0000256" key="5">
    <source>
        <dbReference type="ARBA" id="ARBA00007383"/>
    </source>
</evidence>
<dbReference type="EMBL" id="VWSJ01000008">
    <property type="protein sequence ID" value="MSN96217.1"/>
    <property type="molecule type" value="Genomic_DNA"/>
</dbReference>
<reference evidence="15 16" key="2">
    <citation type="submission" date="2020-03" db="EMBL/GenBank/DDBJ databases">
        <title>Campylobacter portucalensis sp. nov., a new species of Campylobacter isolated from the reproductive tract of bulls.</title>
        <authorList>
            <person name="Silva M.F."/>
            <person name="Pereira G."/>
            <person name="Carneiro C."/>
            <person name="Hemphill A."/>
            <person name="Mateus L."/>
            <person name="Lopes-Da-Costa L."/>
            <person name="Silva E."/>
        </authorList>
    </citation>
    <scope>NUCLEOTIDE SEQUENCE [LARGE SCALE GENOMIC DNA]</scope>
    <source>
        <strain evidence="15 16">FMV-PI01</strain>
    </source>
</reference>
<evidence type="ECO:0000256" key="3">
    <source>
        <dbReference type="ARBA" id="ARBA00004065"/>
    </source>
</evidence>
<evidence type="ECO:0000256" key="7">
    <source>
        <dbReference type="ARBA" id="ARBA00022722"/>
    </source>
</evidence>
<comment type="similarity">
    <text evidence="5 13">Belongs to the RNase HII family.</text>
</comment>
<dbReference type="InterPro" id="IPR036397">
    <property type="entry name" value="RNaseH_sf"/>
</dbReference>
<dbReference type="Pfam" id="PF01351">
    <property type="entry name" value="RNase_HII"/>
    <property type="match status" value="1"/>
</dbReference>
<evidence type="ECO:0000256" key="1">
    <source>
        <dbReference type="ARBA" id="ARBA00000077"/>
    </source>
</evidence>
<keyword evidence="16" id="KW-1185">Reference proteome</keyword>
<dbReference type="CDD" id="cd07182">
    <property type="entry name" value="RNase_HII_bacteria_HII_like"/>
    <property type="match status" value="1"/>
</dbReference>
<comment type="catalytic activity">
    <reaction evidence="1 12 13">
        <text>Endonucleolytic cleavage to 5'-phosphomonoester.</text>
        <dbReference type="EC" id="3.1.26.4"/>
    </reaction>
</comment>
<dbReference type="GO" id="GO:0006298">
    <property type="term" value="P:mismatch repair"/>
    <property type="evidence" value="ECO:0007669"/>
    <property type="project" value="TreeGrafter"/>
</dbReference>
<evidence type="ECO:0000256" key="10">
    <source>
        <dbReference type="ARBA" id="ARBA00022801"/>
    </source>
</evidence>
<feature type="binding site" evidence="12">
    <location>
        <position position="8"/>
    </location>
    <ligand>
        <name>a divalent metal cation</name>
        <dbReference type="ChEBI" id="CHEBI:60240"/>
    </ligand>
</feature>
<evidence type="ECO:0000256" key="13">
    <source>
        <dbReference type="RuleBase" id="RU003515"/>
    </source>
</evidence>
<dbReference type="RefSeq" id="WP_154570486.1">
    <property type="nucleotide sequence ID" value="NZ_VWSJ01000008.1"/>
</dbReference>
<keyword evidence="7 12" id="KW-0540">Nuclease</keyword>
<keyword evidence="8 12" id="KW-0479">Metal-binding</keyword>
<dbReference type="PROSITE" id="PS51975">
    <property type="entry name" value="RNASE_H_2"/>
    <property type="match status" value="1"/>
</dbReference>
<dbReference type="InterPro" id="IPR001352">
    <property type="entry name" value="RNase_HII/HIII"/>
</dbReference>
<dbReference type="InterPro" id="IPR024567">
    <property type="entry name" value="RNase_HII/HIII_dom"/>
</dbReference>
<organism evidence="15 16">
    <name type="scientific">Campylobacter portucalensis</name>
    <dbReference type="NCBI Taxonomy" id="2608384"/>
    <lineage>
        <taxon>Bacteria</taxon>
        <taxon>Pseudomonadati</taxon>
        <taxon>Campylobacterota</taxon>
        <taxon>Epsilonproteobacteria</taxon>
        <taxon>Campylobacterales</taxon>
        <taxon>Campylobacteraceae</taxon>
        <taxon>Campylobacter</taxon>
    </lineage>
</organism>
<gene>
    <name evidence="15" type="ORF">F1B92_03235</name>
</gene>
<protein>
    <recommendedName>
        <fullName evidence="13">Ribonuclease</fullName>
        <ecNumber evidence="13">3.1.26.4</ecNumber>
    </recommendedName>
</protein>
<keyword evidence="10 12" id="KW-0378">Hydrolase</keyword>
<dbReference type="AlphaFoldDB" id="A0A6L5WIY7"/>
<evidence type="ECO:0000256" key="4">
    <source>
        <dbReference type="ARBA" id="ARBA00004496"/>
    </source>
</evidence>
<comment type="cofactor">
    <cofactor evidence="12">
        <name>Mn(2+)</name>
        <dbReference type="ChEBI" id="CHEBI:29035"/>
    </cofactor>
    <cofactor evidence="12">
        <name>Mg(2+)</name>
        <dbReference type="ChEBI" id="CHEBI:18420"/>
    </cofactor>
    <text evidence="12">Manganese or magnesium. Binds 1 divalent metal ion per monomer in the absence of substrate. May bind a second metal ion after substrate binding.</text>
</comment>
<comment type="subcellular location">
    <subcellularLocation>
        <location evidence="4">Cytoplasm</location>
    </subcellularLocation>
</comment>
<dbReference type="GO" id="GO:0003723">
    <property type="term" value="F:RNA binding"/>
    <property type="evidence" value="ECO:0007669"/>
    <property type="project" value="UniProtKB-UniRule"/>
</dbReference>
<sequence length="183" mass="20707">MKICGIDEAGRGCLAGDLCIAGVVLNDEIYGINDSKKLSAKKRAFLFDEICKKSKFKIITFTSEEIDKFGLSKCLNLGLLSIVEFFGNGCEFIFDGNRNFGVNCLKTIIKADSFIKEVGAASILAKHTRDENLKIADEKYPKFDFLSHKGYATKKHLEYILKYGYTEFHRKSYRVKAFEKNLV</sequence>
<evidence type="ECO:0000256" key="8">
    <source>
        <dbReference type="ARBA" id="ARBA00022723"/>
    </source>
</evidence>
<proteinExistence type="inferred from homology"/>
<keyword evidence="9 12" id="KW-0255">Endonuclease</keyword>
<dbReference type="Gene3D" id="3.30.420.10">
    <property type="entry name" value="Ribonuclease H-like superfamily/Ribonuclease H"/>
    <property type="match status" value="1"/>
</dbReference>
<dbReference type="GO" id="GO:0046872">
    <property type="term" value="F:metal ion binding"/>
    <property type="evidence" value="ECO:0007669"/>
    <property type="project" value="UniProtKB-KW"/>
</dbReference>
<keyword evidence="11" id="KW-0464">Manganese</keyword>
<name>A0A6L5WIY7_9BACT</name>
<comment type="caution">
    <text evidence="15">The sequence shown here is derived from an EMBL/GenBank/DDBJ whole genome shotgun (WGS) entry which is preliminary data.</text>
</comment>
<evidence type="ECO:0000256" key="11">
    <source>
        <dbReference type="ARBA" id="ARBA00023211"/>
    </source>
</evidence>